<dbReference type="EMBL" id="FTNO01000002">
    <property type="protein sequence ID" value="SIR45506.1"/>
    <property type="molecule type" value="Genomic_DNA"/>
</dbReference>
<sequence length="405" mass="43967">MKSNSFASSVLVRELGGDELVAHDPDVPLPPASNTKLLTAALALHHLGSDYRFETRVFRDGDSLVLRGRGNPSLSPTQLSVLSESVRNESIDTVTNLVADVGCFSEAFRGPGWMWEDGQYGYGAESTALALSGNTVSVTVSGTDIEISPKPNTTEIVTDFDPSADELRVFRDEDEIRIEGQPSDEPQTETVPVADPIRHCLLAFQDTLEATGVTHTGGLLISRNPNSGEPIATVKSPPVSELVREMNVPSDNFLAEQLARTVSREVRGDGSWETWETVVSEFLDAHDAGGARIRDGSGLSRYNLVSARGLVRVLEWVERQPWANTFFASLPQPGEGTLENRLLETDCELRAKTGTLTGSRTLSGIVRRNDGRNDVVFSVLLGGLTGEDEENARETIDDFVRELAG</sequence>
<dbReference type="GO" id="GO:0006508">
    <property type="term" value="P:proteolysis"/>
    <property type="evidence" value="ECO:0007669"/>
    <property type="project" value="InterPro"/>
</dbReference>
<dbReference type="SUPFAM" id="SSF56601">
    <property type="entry name" value="beta-lactamase/transpeptidase-like"/>
    <property type="match status" value="1"/>
</dbReference>
<gene>
    <name evidence="3" type="ORF">SAMN05421858_2304</name>
</gene>
<evidence type="ECO:0000313" key="4">
    <source>
        <dbReference type="Proteomes" id="UP000186914"/>
    </source>
</evidence>
<keyword evidence="3" id="KW-0121">Carboxypeptidase</keyword>
<keyword evidence="4" id="KW-1185">Reference proteome</keyword>
<name>A0A1N7B2I8_9EURY</name>
<comment type="similarity">
    <text evidence="1">Belongs to the peptidase S13 family.</text>
</comment>
<dbReference type="NCBIfam" id="TIGR00666">
    <property type="entry name" value="PBP4"/>
    <property type="match status" value="1"/>
</dbReference>
<evidence type="ECO:0000313" key="3">
    <source>
        <dbReference type="EMBL" id="SIR45506.1"/>
    </source>
</evidence>
<dbReference type="InterPro" id="IPR012338">
    <property type="entry name" value="Beta-lactam/transpept-like"/>
</dbReference>
<dbReference type="InterPro" id="IPR000667">
    <property type="entry name" value="Peptidase_S13"/>
</dbReference>
<dbReference type="Pfam" id="PF02113">
    <property type="entry name" value="Peptidase_S13"/>
    <property type="match status" value="1"/>
</dbReference>
<dbReference type="PRINTS" id="PR00922">
    <property type="entry name" value="DADACBPTASE3"/>
</dbReference>
<dbReference type="GO" id="GO:0000270">
    <property type="term" value="P:peptidoglycan metabolic process"/>
    <property type="evidence" value="ECO:0007669"/>
    <property type="project" value="TreeGrafter"/>
</dbReference>
<dbReference type="Gene3D" id="3.40.710.10">
    <property type="entry name" value="DD-peptidase/beta-lactamase superfamily"/>
    <property type="match status" value="2"/>
</dbReference>
<dbReference type="PANTHER" id="PTHR30023">
    <property type="entry name" value="D-ALANYL-D-ALANINE CARBOXYPEPTIDASE"/>
    <property type="match status" value="1"/>
</dbReference>
<organism evidence="3 4">
    <name type="scientific">Haladaptatus litoreus</name>
    <dbReference type="NCBI Taxonomy" id="553468"/>
    <lineage>
        <taxon>Archaea</taxon>
        <taxon>Methanobacteriati</taxon>
        <taxon>Methanobacteriota</taxon>
        <taxon>Stenosarchaea group</taxon>
        <taxon>Halobacteria</taxon>
        <taxon>Halobacteriales</taxon>
        <taxon>Haladaptataceae</taxon>
        <taxon>Haladaptatus</taxon>
    </lineage>
</organism>
<evidence type="ECO:0000256" key="1">
    <source>
        <dbReference type="ARBA" id="ARBA00006096"/>
    </source>
</evidence>
<dbReference type="AlphaFoldDB" id="A0A1N7B2I8"/>
<evidence type="ECO:0000256" key="2">
    <source>
        <dbReference type="ARBA" id="ARBA00022801"/>
    </source>
</evidence>
<protein>
    <submittedName>
        <fullName evidence="3">D-alanyl-D-alanine carboxypeptidase / D-alanyl-D-alanine-endopeptidase (Penicillin-binding protein 4)</fullName>
    </submittedName>
</protein>
<keyword evidence="2" id="KW-0378">Hydrolase</keyword>
<dbReference type="GO" id="GO:0004185">
    <property type="term" value="F:serine-type carboxypeptidase activity"/>
    <property type="evidence" value="ECO:0007669"/>
    <property type="project" value="InterPro"/>
</dbReference>
<keyword evidence="3" id="KW-0645">Protease</keyword>
<dbReference type="Gene3D" id="3.50.80.20">
    <property type="entry name" value="D-Ala-D-Ala carboxypeptidase C, peptidase S13"/>
    <property type="match status" value="1"/>
</dbReference>
<dbReference type="Proteomes" id="UP000186914">
    <property type="component" value="Unassembled WGS sequence"/>
</dbReference>
<reference evidence="4" key="1">
    <citation type="submission" date="2017-01" db="EMBL/GenBank/DDBJ databases">
        <authorList>
            <person name="Varghese N."/>
            <person name="Submissions S."/>
        </authorList>
    </citation>
    <scope>NUCLEOTIDE SEQUENCE [LARGE SCALE GENOMIC DNA]</scope>
    <source>
        <strain evidence="4">CGMCC 1.7737</strain>
    </source>
</reference>
<dbReference type="RefSeq" id="WP_245800049.1">
    <property type="nucleotide sequence ID" value="NZ_FTNO01000002.1"/>
</dbReference>
<dbReference type="PANTHER" id="PTHR30023:SF0">
    <property type="entry name" value="PENICILLIN-SENSITIVE CARBOXYPEPTIDASE A"/>
    <property type="match status" value="1"/>
</dbReference>
<proteinExistence type="inferred from homology"/>
<accession>A0A1N7B2I8</accession>